<accession>A0ABV5AJ30</accession>
<dbReference type="EC" id="5.4.99.12" evidence="4"/>
<feature type="domain" description="Pseudouridine synthase I TruA alpha/beta" evidence="6">
    <location>
        <begin position="16"/>
        <end position="112"/>
    </location>
</feature>
<dbReference type="InterPro" id="IPR020094">
    <property type="entry name" value="TruA/RsuA/RluB/E/F_N"/>
</dbReference>
<dbReference type="Gene3D" id="3.30.70.580">
    <property type="entry name" value="Pseudouridine synthase I, catalytic domain, N-terminal subdomain"/>
    <property type="match status" value="1"/>
</dbReference>
<dbReference type="PANTHER" id="PTHR11142:SF0">
    <property type="entry name" value="TRNA PSEUDOURIDINE SYNTHASE-LIKE 1"/>
    <property type="match status" value="1"/>
</dbReference>
<dbReference type="HAMAP" id="MF_00171">
    <property type="entry name" value="TruA"/>
    <property type="match status" value="1"/>
</dbReference>
<comment type="caution">
    <text evidence="7">The sequence shown here is derived from an EMBL/GenBank/DDBJ whole genome shotgun (WGS) entry which is preliminary data.</text>
</comment>
<evidence type="ECO:0000313" key="8">
    <source>
        <dbReference type="Proteomes" id="UP001579974"/>
    </source>
</evidence>
<feature type="binding site" evidence="4">
    <location>
        <position position="119"/>
    </location>
    <ligand>
        <name>substrate</name>
    </ligand>
</feature>
<evidence type="ECO:0000256" key="4">
    <source>
        <dbReference type="HAMAP-Rule" id="MF_00171"/>
    </source>
</evidence>
<keyword evidence="2 4" id="KW-0819">tRNA processing</keyword>
<keyword evidence="3 4" id="KW-0413">Isomerase</keyword>
<organism evidence="7 8">
    <name type="scientific">Alicyclobacillus fastidiosus</name>
    <dbReference type="NCBI Taxonomy" id="392011"/>
    <lineage>
        <taxon>Bacteria</taxon>
        <taxon>Bacillati</taxon>
        <taxon>Bacillota</taxon>
        <taxon>Bacilli</taxon>
        <taxon>Bacillales</taxon>
        <taxon>Alicyclobacillaceae</taxon>
        <taxon>Alicyclobacillus</taxon>
    </lineage>
</organism>
<dbReference type="EMBL" id="JBDXSU010000018">
    <property type="protein sequence ID" value="MFB5192231.1"/>
    <property type="molecule type" value="Genomic_DNA"/>
</dbReference>
<dbReference type="Pfam" id="PF01416">
    <property type="entry name" value="PseudoU_synth_1"/>
    <property type="match status" value="2"/>
</dbReference>
<dbReference type="InterPro" id="IPR001406">
    <property type="entry name" value="PsdUridine_synth_TruA"/>
</dbReference>
<dbReference type="GO" id="GO:0160147">
    <property type="term" value="F:tRNA pseudouridine(38-40) synthase activity"/>
    <property type="evidence" value="ECO:0007669"/>
    <property type="project" value="UniProtKB-EC"/>
</dbReference>
<dbReference type="NCBIfam" id="TIGR00071">
    <property type="entry name" value="hisT_truA"/>
    <property type="match status" value="1"/>
</dbReference>
<sequence>MSTETGQSRGGRIRLVVSYDGADFHGFARQSGLRTVQGELEETLTNLLGVQIDVHGSGRTDKGVHARGQVVHFDLPYGPPADRLVHVLSGRLPSDIIPISAHNVDFGFHARFSVVRKTYRYHIFRGVHPDVFKYRFSWHVREPLNIESMRHAASYLVGEHDFTSFCAAAAPQEDKVRRIYELNVVESGEDTFLYCSGSGFLQYMVRIITGTLVDVGLGTIPADAIPDILASKSRVSAGRTAPAHGLCLWNVEYPVIYGGRVLDL</sequence>
<comment type="function">
    <text evidence="4">Formation of pseudouridine at positions 38, 39 and 40 in the anticodon stem and loop of transfer RNAs.</text>
</comment>
<dbReference type="CDD" id="cd02570">
    <property type="entry name" value="PseudoU_synth_EcTruA"/>
    <property type="match status" value="1"/>
</dbReference>
<proteinExistence type="inferred from homology"/>
<protein>
    <recommendedName>
        <fullName evidence="4">tRNA pseudouridine synthase A</fullName>
        <ecNumber evidence="4">5.4.99.12</ecNumber>
    </recommendedName>
    <alternativeName>
        <fullName evidence="4">tRNA pseudouridine(38-40) synthase</fullName>
    </alternativeName>
    <alternativeName>
        <fullName evidence="4">tRNA pseudouridylate synthase I</fullName>
    </alternativeName>
    <alternativeName>
        <fullName evidence="4">tRNA-uridine isomerase I</fullName>
    </alternativeName>
</protein>
<name>A0ABV5AJ30_9BACL</name>
<evidence type="ECO:0000256" key="5">
    <source>
        <dbReference type="RuleBase" id="RU003792"/>
    </source>
</evidence>
<dbReference type="PIRSF" id="PIRSF001430">
    <property type="entry name" value="tRNA_psdUrid_synth"/>
    <property type="match status" value="1"/>
</dbReference>
<comment type="similarity">
    <text evidence="1 4 5">Belongs to the tRNA pseudouridine synthase TruA family.</text>
</comment>
<evidence type="ECO:0000256" key="3">
    <source>
        <dbReference type="ARBA" id="ARBA00023235"/>
    </source>
</evidence>
<gene>
    <name evidence="4 7" type="primary">truA</name>
    <name evidence="7" type="ORF">KKP3000_001026</name>
</gene>
<dbReference type="InterPro" id="IPR020103">
    <property type="entry name" value="PsdUridine_synth_cat_dom_sf"/>
</dbReference>
<evidence type="ECO:0000313" key="7">
    <source>
        <dbReference type="EMBL" id="MFB5192231.1"/>
    </source>
</evidence>
<dbReference type="Gene3D" id="3.30.70.660">
    <property type="entry name" value="Pseudouridine synthase I, catalytic domain, C-terminal subdomain"/>
    <property type="match status" value="1"/>
</dbReference>
<evidence type="ECO:0000259" key="6">
    <source>
        <dbReference type="Pfam" id="PF01416"/>
    </source>
</evidence>
<feature type="domain" description="Pseudouridine synthase I TruA alpha/beta" evidence="6">
    <location>
        <begin position="152"/>
        <end position="254"/>
    </location>
</feature>
<dbReference type="RefSeq" id="WP_275474958.1">
    <property type="nucleotide sequence ID" value="NZ_CP162940.1"/>
</dbReference>
<keyword evidence="8" id="KW-1185">Reference proteome</keyword>
<dbReference type="InterPro" id="IPR020095">
    <property type="entry name" value="PsdUridine_synth_TruA_C"/>
</dbReference>
<comment type="subunit">
    <text evidence="4">Homodimer.</text>
</comment>
<comment type="caution">
    <text evidence="4">Lacks conserved residue(s) required for the propagation of feature annotation.</text>
</comment>
<reference evidence="7 8" key="1">
    <citation type="journal article" date="2024" name="Int. J. Mol. Sci.">
        <title>Exploration of Alicyclobacillus spp. Genome in Search of Antibiotic Resistance.</title>
        <authorList>
            <person name="Bucka-Kolendo J."/>
            <person name="Kiousi D.E."/>
            <person name="Dekowska A."/>
            <person name="Mikolajczuk-Szczyrba A."/>
            <person name="Karadedos D.M."/>
            <person name="Michael P."/>
            <person name="Galanis A."/>
            <person name="Sokolowska B."/>
        </authorList>
    </citation>
    <scope>NUCLEOTIDE SEQUENCE [LARGE SCALE GENOMIC DNA]</scope>
    <source>
        <strain evidence="7 8">KKP 3000</strain>
    </source>
</reference>
<feature type="active site" description="Nucleophile" evidence="4">
    <location>
        <position position="61"/>
    </location>
</feature>
<dbReference type="Proteomes" id="UP001579974">
    <property type="component" value="Unassembled WGS sequence"/>
</dbReference>
<dbReference type="PANTHER" id="PTHR11142">
    <property type="entry name" value="PSEUDOURIDYLATE SYNTHASE"/>
    <property type="match status" value="1"/>
</dbReference>
<dbReference type="SUPFAM" id="SSF55120">
    <property type="entry name" value="Pseudouridine synthase"/>
    <property type="match status" value="1"/>
</dbReference>
<evidence type="ECO:0000256" key="1">
    <source>
        <dbReference type="ARBA" id="ARBA00009375"/>
    </source>
</evidence>
<dbReference type="InterPro" id="IPR020097">
    <property type="entry name" value="PsdUridine_synth_TruA_a/b_dom"/>
</dbReference>
<evidence type="ECO:0000256" key="2">
    <source>
        <dbReference type="ARBA" id="ARBA00022694"/>
    </source>
</evidence>
<comment type="catalytic activity">
    <reaction evidence="4 5">
        <text>uridine(38/39/40) in tRNA = pseudouridine(38/39/40) in tRNA</text>
        <dbReference type="Rhea" id="RHEA:22376"/>
        <dbReference type="Rhea" id="RHEA-COMP:10085"/>
        <dbReference type="Rhea" id="RHEA-COMP:10087"/>
        <dbReference type="ChEBI" id="CHEBI:65314"/>
        <dbReference type="ChEBI" id="CHEBI:65315"/>
        <dbReference type="EC" id="5.4.99.12"/>
    </reaction>
</comment>